<dbReference type="Gene3D" id="1.10.260.40">
    <property type="entry name" value="lambda repressor-like DNA-binding domains"/>
    <property type="match status" value="1"/>
</dbReference>
<gene>
    <name evidence="1" type="ORF">J4E00_15785</name>
</gene>
<dbReference type="InterPro" id="IPR010982">
    <property type="entry name" value="Lambda_DNA-bd_dom_sf"/>
</dbReference>
<dbReference type="EMBL" id="JAGETZ010000007">
    <property type="protein sequence ID" value="MBO2010522.1"/>
    <property type="molecule type" value="Genomic_DNA"/>
</dbReference>
<name>A0ABS3QH94_9BACT</name>
<dbReference type="RefSeq" id="WP_208176153.1">
    <property type="nucleotide sequence ID" value="NZ_JAGETZ010000007.1"/>
</dbReference>
<evidence type="ECO:0000313" key="1">
    <source>
        <dbReference type="EMBL" id="MBO2010522.1"/>
    </source>
</evidence>
<dbReference type="Proteomes" id="UP000664369">
    <property type="component" value="Unassembled WGS sequence"/>
</dbReference>
<comment type="caution">
    <text evidence="1">The sequence shown here is derived from an EMBL/GenBank/DDBJ whole genome shotgun (WGS) entry which is preliminary data.</text>
</comment>
<protein>
    <submittedName>
        <fullName evidence="1">Helix-turn-helix transcriptional regulator</fullName>
    </submittedName>
</protein>
<accession>A0ABS3QH94</accession>
<evidence type="ECO:0000313" key="2">
    <source>
        <dbReference type="Proteomes" id="UP000664369"/>
    </source>
</evidence>
<dbReference type="InterPro" id="IPR001387">
    <property type="entry name" value="Cro/C1-type_HTH"/>
</dbReference>
<dbReference type="CDD" id="cd00093">
    <property type="entry name" value="HTH_XRE"/>
    <property type="match status" value="1"/>
</dbReference>
<proteinExistence type="predicted"/>
<reference evidence="1 2" key="1">
    <citation type="submission" date="2021-03" db="EMBL/GenBank/DDBJ databases">
        <authorList>
            <person name="Kim M.K."/>
        </authorList>
    </citation>
    <scope>NUCLEOTIDE SEQUENCE [LARGE SCALE GENOMIC DNA]</scope>
    <source>
        <strain evidence="1 2">BT442</strain>
    </source>
</reference>
<keyword evidence="2" id="KW-1185">Reference proteome</keyword>
<organism evidence="1 2">
    <name type="scientific">Hymenobacter negativus</name>
    <dbReference type="NCBI Taxonomy" id="2795026"/>
    <lineage>
        <taxon>Bacteria</taxon>
        <taxon>Pseudomonadati</taxon>
        <taxon>Bacteroidota</taxon>
        <taxon>Cytophagia</taxon>
        <taxon>Cytophagales</taxon>
        <taxon>Hymenobacteraceae</taxon>
        <taxon>Hymenobacter</taxon>
    </lineage>
</organism>
<sequence>MHRPTSYSSTLAAEVRQRFTLTQLELGDYLGVTAEQVAHVEAGRHSFSAASNERL</sequence>
<dbReference type="SUPFAM" id="SSF47413">
    <property type="entry name" value="lambda repressor-like DNA-binding domains"/>
    <property type="match status" value="1"/>
</dbReference>